<reference evidence="1" key="1">
    <citation type="submission" date="2015-12" db="EMBL/GenBank/DDBJ databases">
        <title>Gene expression during late stages of embryo sac development: a critical building block for successful pollen-pistil interactions.</title>
        <authorList>
            <person name="Liu Y."/>
            <person name="Joly V."/>
            <person name="Sabar M."/>
            <person name="Matton D.P."/>
        </authorList>
    </citation>
    <scope>NUCLEOTIDE SEQUENCE</scope>
</reference>
<dbReference type="EMBL" id="GEDG01029491">
    <property type="protein sequence ID" value="JAP12514.1"/>
    <property type="molecule type" value="Transcribed_RNA"/>
</dbReference>
<organism evidence="1">
    <name type="scientific">Solanum chacoense</name>
    <name type="common">Chaco potato</name>
    <dbReference type="NCBI Taxonomy" id="4108"/>
    <lineage>
        <taxon>Eukaryota</taxon>
        <taxon>Viridiplantae</taxon>
        <taxon>Streptophyta</taxon>
        <taxon>Embryophyta</taxon>
        <taxon>Tracheophyta</taxon>
        <taxon>Spermatophyta</taxon>
        <taxon>Magnoliopsida</taxon>
        <taxon>eudicotyledons</taxon>
        <taxon>Gunneridae</taxon>
        <taxon>Pentapetalae</taxon>
        <taxon>asterids</taxon>
        <taxon>lamiids</taxon>
        <taxon>Solanales</taxon>
        <taxon>Solanaceae</taxon>
        <taxon>Solanoideae</taxon>
        <taxon>Solaneae</taxon>
        <taxon>Solanum</taxon>
    </lineage>
</organism>
<feature type="non-terminal residue" evidence="1">
    <location>
        <position position="106"/>
    </location>
</feature>
<protein>
    <submittedName>
        <fullName evidence="1">Putative ovule protein</fullName>
    </submittedName>
</protein>
<dbReference type="AlphaFoldDB" id="A0A0V0GWI4"/>
<proteinExistence type="predicted"/>
<accession>A0A0V0GWI4</accession>
<evidence type="ECO:0000313" key="1">
    <source>
        <dbReference type="EMBL" id="JAP12514.1"/>
    </source>
</evidence>
<name>A0A0V0GWI4_SOLCH</name>
<sequence length="106" mass="12348">MSLTIFSYQSINKLSLNPKLFGPFYITPLHRIQYIRRGIAMYTKGWSVQLDTFFPKNYTAYIGQLLLLTHILNVQHKGGARSSSLQIRQNPIVLTQTMYFCLKIYL</sequence>